<accession>A0A7C3E898</accession>
<dbReference type="AlphaFoldDB" id="A0A7C3E898"/>
<gene>
    <name evidence="1" type="ORF">ENS59_04785</name>
</gene>
<proteinExistence type="predicted"/>
<dbReference type="EMBL" id="DSVL01000144">
    <property type="protein sequence ID" value="HFH28813.1"/>
    <property type="molecule type" value="Genomic_DNA"/>
</dbReference>
<comment type="caution">
    <text evidence="1">The sequence shown here is derived from an EMBL/GenBank/DDBJ whole genome shotgun (WGS) entry which is preliminary data.</text>
</comment>
<name>A0A7C3E898_9SPIR</name>
<organism evidence="1">
    <name type="scientific">Gracilinema caldarium</name>
    <dbReference type="NCBI Taxonomy" id="215591"/>
    <lineage>
        <taxon>Bacteria</taxon>
        <taxon>Pseudomonadati</taxon>
        <taxon>Spirochaetota</taxon>
        <taxon>Spirochaetia</taxon>
        <taxon>Spirochaetales</taxon>
        <taxon>Breznakiellaceae</taxon>
        <taxon>Gracilinema</taxon>
    </lineage>
</organism>
<evidence type="ECO:0000313" key="1">
    <source>
        <dbReference type="EMBL" id="HFH28813.1"/>
    </source>
</evidence>
<sequence>MALYKEITTQSGLSANYHRIGSLYITKGRDVFLTVHSYRDISFKDSAPMCETEYNFSFNDFIDYYVGDKILNGSYNLLKELPIFKDAEDC</sequence>
<reference evidence="1" key="1">
    <citation type="journal article" date="2020" name="mSystems">
        <title>Genome- and Community-Level Interaction Insights into Carbon Utilization and Element Cycling Functions of Hydrothermarchaeota in Hydrothermal Sediment.</title>
        <authorList>
            <person name="Zhou Z."/>
            <person name="Liu Y."/>
            <person name="Xu W."/>
            <person name="Pan J."/>
            <person name="Luo Z.H."/>
            <person name="Li M."/>
        </authorList>
    </citation>
    <scope>NUCLEOTIDE SEQUENCE [LARGE SCALE GENOMIC DNA]</scope>
    <source>
        <strain evidence="1">SpSt-503</strain>
    </source>
</reference>
<protein>
    <submittedName>
        <fullName evidence="1">Uncharacterized protein</fullName>
    </submittedName>
</protein>